<dbReference type="InterPro" id="IPR050227">
    <property type="entry name" value="Rab"/>
</dbReference>
<organism evidence="4 5">
    <name type="scientific">Dictyostelium purpureum</name>
    <name type="common">Slime mold</name>
    <dbReference type="NCBI Taxonomy" id="5786"/>
    <lineage>
        <taxon>Eukaryota</taxon>
        <taxon>Amoebozoa</taxon>
        <taxon>Evosea</taxon>
        <taxon>Eumycetozoa</taxon>
        <taxon>Dictyostelia</taxon>
        <taxon>Dictyosteliales</taxon>
        <taxon>Dictyosteliaceae</taxon>
        <taxon>Dictyostelium</taxon>
    </lineage>
</organism>
<dbReference type="InterPro" id="IPR027417">
    <property type="entry name" value="P-loop_NTPase"/>
</dbReference>
<name>F0Z6C3_DICPU</name>
<dbReference type="FunFam" id="3.40.50.300:FF:001808">
    <property type="entry name" value="Rab GTPase"/>
    <property type="match status" value="1"/>
</dbReference>
<sequence>MAKKVTLCDYDYLFKIMIIGDPGVGKSSLIKSFVNEPFKENYEQSRDYDFKIKSNMYIDEKNIKVQVWDTYTERFRQNKRPYRGSHGVLILYDITDRQSFYNVKMWHLEIQRYACENCKVLLVGTKSDIPEISACDRMVTYEEGLECADTYDIPFIECSAKQGYNVYSVFMAMVKEIYEYRLENEGPSLPPSNKVNLVSFKKAKNNNKKCILN</sequence>
<keyword evidence="1" id="KW-0547">Nucleotide-binding</keyword>
<dbReference type="PROSITE" id="PS51421">
    <property type="entry name" value="RAS"/>
    <property type="match status" value="1"/>
</dbReference>
<dbReference type="SUPFAM" id="SSF52540">
    <property type="entry name" value="P-loop containing nucleoside triphosphate hydrolases"/>
    <property type="match status" value="1"/>
</dbReference>
<dbReference type="RefSeq" id="XP_003282962.1">
    <property type="nucleotide sequence ID" value="XM_003282914.1"/>
</dbReference>
<reference evidence="5" key="1">
    <citation type="journal article" date="2011" name="Genome Biol.">
        <title>Comparative genomics of the social amoebae Dictyostelium discoideum and Dictyostelium purpureum.</title>
        <authorList>
            <consortium name="US DOE Joint Genome Institute (JGI-PGF)"/>
            <person name="Sucgang R."/>
            <person name="Kuo A."/>
            <person name="Tian X."/>
            <person name="Salerno W."/>
            <person name="Parikh A."/>
            <person name="Feasley C.L."/>
            <person name="Dalin E."/>
            <person name="Tu H."/>
            <person name="Huang E."/>
            <person name="Barry K."/>
            <person name="Lindquist E."/>
            <person name="Shapiro H."/>
            <person name="Bruce D."/>
            <person name="Schmutz J."/>
            <person name="Salamov A."/>
            <person name="Fey P."/>
            <person name="Gaudet P."/>
            <person name="Anjard C."/>
            <person name="Babu M.M."/>
            <person name="Basu S."/>
            <person name="Bushmanova Y."/>
            <person name="van der Wel H."/>
            <person name="Katoh-Kurasawa M."/>
            <person name="Dinh C."/>
            <person name="Coutinho P.M."/>
            <person name="Saito T."/>
            <person name="Elias M."/>
            <person name="Schaap P."/>
            <person name="Kay R.R."/>
            <person name="Henrissat B."/>
            <person name="Eichinger L."/>
            <person name="Rivero F."/>
            <person name="Putnam N.H."/>
            <person name="West C.M."/>
            <person name="Loomis W.F."/>
            <person name="Chisholm R.L."/>
            <person name="Shaulsky G."/>
            <person name="Strassmann J.E."/>
            <person name="Queller D.C."/>
            <person name="Kuspa A."/>
            <person name="Grigoriev I.V."/>
        </authorList>
    </citation>
    <scope>NUCLEOTIDE SEQUENCE [LARGE SCALE GENOMIC DNA]</scope>
    <source>
        <strain evidence="5">QSDP1</strain>
    </source>
</reference>
<protein>
    <recommendedName>
        <fullName evidence="6">Rab GTPase</fullName>
    </recommendedName>
</protein>
<dbReference type="GeneID" id="10503396"/>
<dbReference type="VEuPathDB" id="AmoebaDB:DICPUDRAFT_25125"/>
<evidence type="ECO:0008006" key="6">
    <source>
        <dbReference type="Google" id="ProtNLM"/>
    </source>
</evidence>
<dbReference type="NCBIfam" id="TIGR00231">
    <property type="entry name" value="small_GTP"/>
    <property type="match status" value="1"/>
</dbReference>
<evidence type="ECO:0000256" key="2">
    <source>
        <dbReference type="ARBA" id="ARBA00023134"/>
    </source>
</evidence>
<dbReference type="PRINTS" id="PR00449">
    <property type="entry name" value="RASTRNSFRMNG"/>
</dbReference>
<dbReference type="eggNOG" id="KOG0084">
    <property type="taxonomic scope" value="Eukaryota"/>
</dbReference>
<dbReference type="Pfam" id="PF00071">
    <property type="entry name" value="Ras"/>
    <property type="match status" value="1"/>
</dbReference>
<dbReference type="PROSITE" id="PS51420">
    <property type="entry name" value="RHO"/>
    <property type="match status" value="1"/>
</dbReference>
<dbReference type="SMART" id="SM00173">
    <property type="entry name" value="RAS"/>
    <property type="match status" value="1"/>
</dbReference>
<dbReference type="SMART" id="SM00175">
    <property type="entry name" value="RAB"/>
    <property type="match status" value="1"/>
</dbReference>
<dbReference type="EMBL" id="GL870942">
    <property type="protein sequence ID" value="EGC40415.1"/>
    <property type="molecule type" value="Genomic_DNA"/>
</dbReference>
<dbReference type="Proteomes" id="UP000001064">
    <property type="component" value="Unassembled WGS sequence"/>
</dbReference>
<keyword evidence="2" id="KW-0342">GTP-binding</keyword>
<dbReference type="PANTHER" id="PTHR47977">
    <property type="entry name" value="RAS-RELATED PROTEIN RAB"/>
    <property type="match status" value="1"/>
</dbReference>
<evidence type="ECO:0000313" key="5">
    <source>
        <dbReference type="Proteomes" id="UP000001064"/>
    </source>
</evidence>
<dbReference type="InterPro" id="IPR005225">
    <property type="entry name" value="Small_GTP-bd"/>
</dbReference>
<dbReference type="GO" id="GO:0016192">
    <property type="term" value="P:vesicle-mediated transport"/>
    <property type="evidence" value="ECO:0000318"/>
    <property type="project" value="GO_Central"/>
</dbReference>
<dbReference type="GO" id="GO:0005525">
    <property type="term" value="F:GTP binding"/>
    <property type="evidence" value="ECO:0000318"/>
    <property type="project" value="GO_Central"/>
</dbReference>
<evidence type="ECO:0000313" key="4">
    <source>
        <dbReference type="EMBL" id="EGC40415.1"/>
    </source>
</evidence>
<dbReference type="GO" id="GO:0003924">
    <property type="term" value="F:GTPase activity"/>
    <property type="evidence" value="ECO:0000318"/>
    <property type="project" value="GO_Central"/>
</dbReference>
<proteinExistence type="predicted"/>
<dbReference type="CDD" id="cd00154">
    <property type="entry name" value="Rab"/>
    <property type="match status" value="1"/>
</dbReference>
<dbReference type="SMART" id="SM00174">
    <property type="entry name" value="RHO"/>
    <property type="match status" value="1"/>
</dbReference>
<dbReference type="InterPro" id="IPR001806">
    <property type="entry name" value="Small_GTPase"/>
</dbReference>
<dbReference type="AlphaFoldDB" id="F0Z6C3"/>
<evidence type="ECO:0000256" key="1">
    <source>
        <dbReference type="ARBA" id="ARBA00022741"/>
    </source>
</evidence>
<accession>F0Z6C3</accession>
<dbReference type="KEGG" id="dpp:DICPUDRAFT_25125"/>
<dbReference type="STRING" id="5786.F0Z6C3"/>
<dbReference type="InParanoid" id="F0Z6C3"/>
<keyword evidence="3" id="KW-0449">Lipoprotein</keyword>
<keyword evidence="5" id="KW-1185">Reference proteome</keyword>
<dbReference type="Gene3D" id="3.40.50.300">
    <property type="entry name" value="P-loop containing nucleotide triphosphate hydrolases"/>
    <property type="match status" value="1"/>
</dbReference>
<dbReference type="PROSITE" id="PS51419">
    <property type="entry name" value="RAB"/>
    <property type="match status" value="1"/>
</dbReference>
<gene>
    <name evidence="4" type="ORF">DICPUDRAFT_25125</name>
</gene>
<evidence type="ECO:0000256" key="3">
    <source>
        <dbReference type="ARBA" id="ARBA00023288"/>
    </source>
</evidence>